<comment type="catalytic activity">
    <reaction evidence="7">
        <text>L-threonyl-[protein] + ATP = O-phospho-L-threonyl-[protein] + ADP + H(+)</text>
        <dbReference type="Rhea" id="RHEA:46608"/>
        <dbReference type="Rhea" id="RHEA-COMP:11060"/>
        <dbReference type="Rhea" id="RHEA-COMP:11605"/>
        <dbReference type="ChEBI" id="CHEBI:15378"/>
        <dbReference type="ChEBI" id="CHEBI:30013"/>
        <dbReference type="ChEBI" id="CHEBI:30616"/>
        <dbReference type="ChEBI" id="CHEBI:61977"/>
        <dbReference type="ChEBI" id="CHEBI:456216"/>
        <dbReference type="EC" id="2.7.11.1"/>
    </reaction>
</comment>
<feature type="domain" description="Protein kinase" evidence="12">
    <location>
        <begin position="10"/>
        <end position="274"/>
    </location>
</feature>
<dbReference type="SUPFAM" id="SSF54184">
    <property type="entry name" value="Penicillin-binding protein 2x (pbp-2x), c-terminal domain"/>
    <property type="match status" value="1"/>
</dbReference>
<evidence type="ECO:0000256" key="4">
    <source>
        <dbReference type="ARBA" id="ARBA00022741"/>
    </source>
</evidence>
<reference evidence="14 15" key="1">
    <citation type="submission" date="2020-08" db="EMBL/GenBank/DDBJ databases">
        <title>Genome public.</title>
        <authorList>
            <person name="Liu C."/>
            <person name="Sun Q."/>
        </authorList>
    </citation>
    <scope>NUCLEOTIDE SEQUENCE [LARGE SCALE GENOMIC DNA]</scope>
    <source>
        <strain evidence="14 15">NSJ-26</strain>
    </source>
</reference>
<evidence type="ECO:0000256" key="6">
    <source>
        <dbReference type="ARBA" id="ARBA00022840"/>
    </source>
</evidence>
<accession>A0A926IMH9</accession>
<dbReference type="InterPro" id="IPR005543">
    <property type="entry name" value="PASTA_dom"/>
</dbReference>
<gene>
    <name evidence="14" type="primary">pknB</name>
    <name evidence="14" type="ORF">H8689_04875</name>
</gene>
<dbReference type="FunFam" id="1.10.510.10:FF:000021">
    <property type="entry name" value="Serine/threonine protein kinase"/>
    <property type="match status" value="1"/>
</dbReference>
<dbReference type="GO" id="GO:0005524">
    <property type="term" value="F:ATP binding"/>
    <property type="evidence" value="ECO:0007669"/>
    <property type="project" value="UniProtKB-UniRule"/>
</dbReference>
<feature type="domain" description="PASTA" evidence="13">
    <location>
        <begin position="422"/>
        <end position="488"/>
    </location>
</feature>
<evidence type="ECO:0000256" key="1">
    <source>
        <dbReference type="ARBA" id="ARBA00012513"/>
    </source>
</evidence>
<keyword evidence="11" id="KW-0472">Membrane</keyword>
<keyword evidence="11" id="KW-1133">Transmembrane helix</keyword>
<keyword evidence="5 14" id="KW-0418">Kinase</keyword>
<feature type="binding site" evidence="9">
    <location>
        <position position="39"/>
    </location>
    <ligand>
        <name>ATP</name>
        <dbReference type="ChEBI" id="CHEBI:30616"/>
    </ligand>
</feature>
<dbReference type="AlphaFoldDB" id="A0A926IMH9"/>
<dbReference type="EMBL" id="JACRTK010000002">
    <property type="protein sequence ID" value="MBC8590460.1"/>
    <property type="molecule type" value="Genomic_DNA"/>
</dbReference>
<dbReference type="Pfam" id="PF00069">
    <property type="entry name" value="Pkinase"/>
    <property type="match status" value="1"/>
</dbReference>
<evidence type="ECO:0000256" key="10">
    <source>
        <dbReference type="SAM" id="MobiDB-lite"/>
    </source>
</evidence>
<dbReference type="InterPro" id="IPR011009">
    <property type="entry name" value="Kinase-like_dom_sf"/>
</dbReference>
<dbReference type="CDD" id="cd06577">
    <property type="entry name" value="PASTA_pknB"/>
    <property type="match status" value="3"/>
</dbReference>
<dbReference type="Gene3D" id="3.30.10.20">
    <property type="match status" value="3"/>
</dbReference>
<dbReference type="InterPro" id="IPR017441">
    <property type="entry name" value="Protein_kinase_ATP_BS"/>
</dbReference>
<keyword evidence="11" id="KW-0812">Transmembrane</keyword>
<keyword evidence="6 9" id="KW-0067">ATP-binding</keyword>
<dbReference type="InterPro" id="IPR000719">
    <property type="entry name" value="Prot_kinase_dom"/>
</dbReference>
<dbReference type="PROSITE" id="PS00108">
    <property type="entry name" value="PROTEIN_KINASE_ST"/>
    <property type="match status" value="1"/>
</dbReference>
<evidence type="ECO:0000256" key="11">
    <source>
        <dbReference type="SAM" id="Phobius"/>
    </source>
</evidence>
<evidence type="ECO:0000259" key="12">
    <source>
        <dbReference type="PROSITE" id="PS50011"/>
    </source>
</evidence>
<dbReference type="Proteomes" id="UP000601522">
    <property type="component" value="Unassembled WGS sequence"/>
</dbReference>
<feature type="compositionally biased region" description="Gly residues" evidence="10">
    <location>
        <begin position="575"/>
        <end position="588"/>
    </location>
</feature>
<dbReference type="PROSITE" id="PS51178">
    <property type="entry name" value="PASTA"/>
    <property type="match status" value="3"/>
</dbReference>
<evidence type="ECO:0000256" key="8">
    <source>
        <dbReference type="ARBA" id="ARBA00048679"/>
    </source>
</evidence>
<feature type="domain" description="PASTA" evidence="13">
    <location>
        <begin position="491"/>
        <end position="558"/>
    </location>
</feature>
<proteinExistence type="predicted"/>
<evidence type="ECO:0000313" key="15">
    <source>
        <dbReference type="Proteomes" id="UP000601522"/>
    </source>
</evidence>
<feature type="region of interest" description="Disordered" evidence="10">
    <location>
        <begin position="299"/>
        <end position="321"/>
    </location>
</feature>
<dbReference type="SMART" id="SM00220">
    <property type="entry name" value="S_TKc"/>
    <property type="match status" value="1"/>
</dbReference>
<evidence type="ECO:0000256" key="3">
    <source>
        <dbReference type="ARBA" id="ARBA00022679"/>
    </source>
</evidence>
<dbReference type="NCBIfam" id="NF033483">
    <property type="entry name" value="PknB_PASTA_kin"/>
    <property type="match status" value="1"/>
</dbReference>
<protein>
    <recommendedName>
        <fullName evidence="1">non-specific serine/threonine protein kinase</fullName>
        <ecNumber evidence="1">2.7.11.1</ecNumber>
    </recommendedName>
</protein>
<dbReference type="PROSITE" id="PS00107">
    <property type="entry name" value="PROTEIN_KINASE_ATP"/>
    <property type="match status" value="1"/>
</dbReference>
<evidence type="ECO:0000256" key="5">
    <source>
        <dbReference type="ARBA" id="ARBA00022777"/>
    </source>
</evidence>
<feature type="region of interest" description="Disordered" evidence="10">
    <location>
        <begin position="556"/>
        <end position="593"/>
    </location>
</feature>
<dbReference type="Gene3D" id="3.30.200.20">
    <property type="entry name" value="Phosphorylase Kinase, domain 1"/>
    <property type="match status" value="1"/>
</dbReference>
<evidence type="ECO:0000313" key="14">
    <source>
        <dbReference type="EMBL" id="MBC8590460.1"/>
    </source>
</evidence>
<dbReference type="EC" id="2.7.11.1" evidence="1"/>
<feature type="transmembrane region" description="Helical" evidence="11">
    <location>
        <begin position="327"/>
        <end position="347"/>
    </location>
</feature>
<dbReference type="SUPFAM" id="SSF56112">
    <property type="entry name" value="Protein kinase-like (PK-like)"/>
    <property type="match status" value="1"/>
</dbReference>
<dbReference type="Pfam" id="PF03793">
    <property type="entry name" value="PASTA"/>
    <property type="match status" value="3"/>
</dbReference>
<dbReference type="PROSITE" id="PS50011">
    <property type="entry name" value="PROTEIN_KINASE_DOM"/>
    <property type="match status" value="1"/>
</dbReference>
<organism evidence="14 15">
    <name type="scientific">Wansuia hejianensis</name>
    <dbReference type="NCBI Taxonomy" id="2763667"/>
    <lineage>
        <taxon>Bacteria</taxon>
        <taxon>Bacillati</taxon>
        <taxon>Bacillota</taxon>
        <taxon>Clostridia</taxon>
        <taxon>Lachnospirales</taxon>
        <taxon>Lachnospiraceae</taxon>
        <taxon>Wansuia</taxon>
    </lineage>
</organism>
<dbReference type="GO" id="GO:0004674">
    <property type="term" value="F:protein serine/threonine kinase activity"/>
    <property type="evidence" value="ECO:0007669"/>
    <property type="project" value="UniProtKB-KW"/>
</dbReference>
<dbReference type="SMART" id="SM00740">
    <property type="entry name" value="PASTA"/>
    <property type="match status" value="3"/>
</dbReference>
<feature type="domain" description="PASTA" evidence="13">
    <location>
        <begin position="356"/>
        <end position="421"/>
    </location>
</feature>
<comment type="catalytic activity">
    <reaction evidence="8">
        <text>L-seryl-[protein] + ATP = O-phospho-L-seryl-[protein] + ADP + H(+)</text>
        <dbReference type="Rhea" id="RHEA:17989"/>
        <dbReference type="Rhea" id="RHEA-COMP:9863"/>
        <dbReference type="Rhea" id="RHEA-COMP:11604"/>
        <dbReference type="ChEBI" id="CHEBI:15378"/>
        <dbReference type="ChEBI" id="CHEBI:29999"/>
        <dbReference type="ChEBI" id="CHEBI:30616"/>
        <dbReference type="ChEBI" id="CHEBI:83421"/>
        <dbReference type="ChEBI" id="CHEBI:456216"/>
        <dbReference type="EC" id="2.7.11.1"/>
    </reaction>
</comment>
<keyword evidence="4 9" id="KW-0547">Nucleotide-binding</keyword>
<dbReference type="FunFam" id="3.30.200.20:FF:000035">
    <property type="entry name" value="Serine/threonine protein kinase Stk1"/>
    <property type="match status" value="1"/>
</dbReference>
<sequence>MIGKILGGRYEILEKIGEGGMAIVYKAKCNLLNRYVAIKVLKDEFINDENFIRKFKRESQAAASLSHPNILGIYDVGTEDIDGKKVPYIVMEYIKGRTLKDIIREKGKLTVDETIFYSIQIAEALKDAHSNHIVHRDIKPQNIMITDDNRVKVTDFGIARAATASTLTTTSSVLGSVHYFSPEQARGGYTDETSDIYSLGIVMYEMVTGKLPYNGETPISIALKHIQDDIISPRDINSSISIQLESIILKCVQKRQSDRYPNISTLIKDLKDFKSLGKNTNMVDNMDNESPTILIPTINPEEEAKNNKVNNKPNKKTDKKNDGGTKVVLSAILLAFLLVSGMFFGYFKLKELLMVKEVAVPNIVGMEEEQAKEEIEELGLKFSIKSREKSEEYAAGEIIWQSIEPSTKVKEGYTIEVIISEGKDLVRVPSLINKSLEEAERLLEEKGLLIEITYRNSDTTPEGYIIKQEPEPFTSLESGSKVNVIVSQGEEVKKVIMINVKGLNIIDAKNRILSAGLEIGNVVPQPSDSVEKDIVIWQEYEQGTELETKTSVDLYVSTGPEKKPDTNKPGDNNSNGGGNNGSNNGTGNGANKEEKTITMEIPISSDGEEIEVKLVRKQNGKTEEIYKGNHSGNITLSIKGQIGAQIDVYFDGVHQPELTKKIK</sequence>
<dbReference type="PANTHER" id="PTHR43289">
    <property type="entry name" value="MITOGEN-ACTIVATED PROTEIN KINASE KINASE KINASE 20-RELATED"/>
    <property type="match status" value="1"/>
</dbReference>
<keyword evidence="2" id="KW-0723">Serine/threonine-protein kinase</keyword>
<evidence type="ECO:0000256" key="2">
    <source>
        <dbReference type="ARBA" id="ARBA00022527"/>
    </source>
</evidence>
<evidence type="ECO:0000259" key="13">
    <source>
        <dbReference type="PROSITE" id="PS51178"/>
    </source>
</evidence>
<dbReference type="RefSeq" id="WP_249323303.1">
    <property type="nucleotide sequence ID" value="NZ_JACRTK010000002.1"/>
</dbReference>
<evidence type="ECO:0000256" key="7">
    <source>
        <dbReference type="ARBA" id="ARBA00047899"/>
    </source>
</evidence>
<name>A0A926IMH9_9FIRM</name>
<dbReference type="Gene3D" id="1.10.510.10">
    <property type="entry name" value="Transferase(Phosphotransferase) domain 1"/>
    <property type="match status" value="1"/>
</dbReference>
<dbReference type="CDD" id="cd14014">
    <property type="entry name" value="STKc_PknB_like"/>
    <property type="match status" value="1"/>
</dbReference>
<keyword evidence="3" id="KW-0808">Transferase</keyword>
<comment type="caution">
    <text evidence="14">The sequence shown here is derived from an EMBL/GenBank/DDBJ whole genome shotgun (WGS) entry which is preliminary data.</text>
</comment>
<evidence type="ECO:0000256" key="9">
    <source>
        <dbReference type="PROSITE-ProRule" id="PRU10141"/>
    </source>
</evidence>
<dbReference type="InterPro" id="IPR008271">
    <property type="entry name" value="Ser/Thr_kinase_AS"/>
</dbReference>
<keyword evidence="15" id="KW-1185">Reference proteome</keyword>
<dbReference type="PANTHER" id="PTHR43289:SF34">
    <property type="entry name" value="SERINE_THREONINE-PROTEIN KINASE YBDM-RELATED"/>
    <property type="match status" value="1"/>
</dbReference>